<reference evidence="3 4" key="1">
    <citation type="submission" date="2017-05" db="EMBL/GenBank/DDBJ databases">
        <authorList>
            <person name="Song R."/>
            <person name="Chenine A.L."/>
            <person name="Ruprecht R.M."/>
        </authorList>
    </citation>
    <scope>NUCLEOTIDE SEQUENCE [LARGE SCALE GENOMIC DNA]</scope>
    <source>
        <strain evidence="3 4">DSM 26136</strain>
    </source>
</reference>
<dbReference type="Proteomes" id="UP000196138">
    <property type="component" value="Chromosome"/>
</dbReference>
<name>A0A1Y0ELA1_9BURK</name>
<feature type="chain" id="PRO_5013276617" description="PepSY domain-containing protein" evidence="1">
    <location>
        <begin position="26"/>
        <end position="212"/>
    </location>
</feature>
<dbReference type="AlphaFoldDB" id="A0A1Y0ELA1"/>
<dbReference type="RefSeq" id="WP_087278105.1">
    <property type="nucleotide sequence ID" value="NZ_CP021455.1"/>
</dbReference>
<organism evidence="3 4">
    <name type="scientific">Comamonas serinivorans</name>
    <dbReference type="NCBI Taxonomy" id="1082851"/>
    <lineage>
        <taxon>Bacteria</taxon>
        <taxon>Pseudomonadati</taxon>
        <taxon>Pseudomonadota</taxon>
        <taxon>Betaproteobacteria</taxon>
        <taxon>Burkholderiales</taxon>
        <taxon>Comamonadaceae</taxon>
        <taxon>Comamonas</taxon>
    </lineage>
</organism>
<sequence length="212" mass="22587">MTVTRTTLTTTAAALLLALAPAAWALNASQALQVMQNNGYVAAHGLVLEHGHWTAQATSQAGQRAHLLVHDATSGFTAIQRADIGTKLPGAAQVTERLRSLGYAVIHDVAFDDGFWEAEVRQSRRGEKIELVLHPVSLAVLSQTSAAGNANANVLPAAQILQLLQQAGYTQVRDLEFDDGRWEAEAYNAAGQPVDLSINAATGAVEREKLDD</sequence>
<protein>
    <recommendedName>
        <fullName evidence="2">PepSY domain-containing protein</fullName>
    </recommendedName>
</protein>
<proteinExistence type="predicted"/>
<evidence type="ECO:0000256" key="1">
    <source>
        <dbReference type="SAM" id="SignalP"/>
    </source>
</evidence>
<dbReference type="Pfam" id="PF13670">
    <property type="entry name" value="PepSY_2"/>
    <property type="match status" value="2"/>
</dbReference>
<dbReference type="KEGG" id="cser:CCO03_05135"/>
<feature type="domain" description="PepSY" evidence="2">
    <location>
        <begin position="92"/>
        <end position="143"/>
    </location>
</feature>
<dbReference type="EMBL" id="CP021455">
    <property type="protein sequence ID" value="ARU04139.1"/>
    <property type="molecule type" value="Genomic_DNA"/>
</dbReference>
<dbReference type="OrthoDB" id="5951452at2"/>
<feature type="signal peptide" evidence="1">
    <location>
        <begin position="1"/>
        <end position="25"/>
    </location>
</feature>
<evidence type="ECO:0000313" key="4">
    <source>
        <dbReference type="Proteomes" id="UP000196138"/>
    </source>
</evidence>
<dbReference type="InterPro" id="IPR025711">
    <property type="entry name" value="PepSY"/>
</dbReference>
<evidence type="ECO:0000259" key="2">
    <source>
        <dbReference type="Pfam" id="PF13670"/>
    </source>
</evidence>
<feature type="domain" description="PepSY" evidence="2">
    <location>
        <begin position="152"/>
        <end position="208"/>
    </location>
</feature>
<keyword evidence="4" id="KW-1185">Reference proteome</keyword>
<evidence type="ECO:0000313" key="3">
    <source>
        <dbReference type="EMBL" id="ARU04139.1"/>
    </source>
</evidence>
<gene>
    <name evidence="3" type="ORF">CCO03_05135</name>
</gene>
<keyword evidence="1" id="KW-0732">Signal</keyword>
<accession>A0A1Y0ELA1</accession>